<gene>
    <name evidence="1" type="ORF">E2562_019560</name>
</gene>
<name>A0A6G1BYD6_9ORYZ</name>
<keyword evidence="2" id="KW-1185">Reference proteome</keyword>
<accession>A0A6G1BYD6</accession>
<sequence>MERRGTWLGGERWRAVWRQRWQPGLGTQCGAGNGSSALARLGGGRDSVRACGMEAVTGDGGPAQAHDVEVVTAT</sequence>
<evidence type="ECO:0000313" key="1">
    <source>
        <dbReference type="EMBL" id="KAF0892902.1"/>
    </source>
</evidence>
<dbReference type="EMBL" id="SPHZ02000011">
    <property type="protein sequence ID" value="KAF0892902.1"/>
    <property type="molecule type" value="Genomic_DNA"/>
</dbReference>
<dbReference type="AlphaFoldDB" id="A0A6G1BYD6"/>
<proteinExistence type="predicted"/>
<comment type="caution">
    <text evidence="1">The sequence shown here is derived from an EMBL/GenBank/DDBJ whole genome shotgun (WGS) entry which is preliminary data.</text>
</comment>
<reference evidence="1 2" key="1">
    <citation type="submission" date="2019-11" db="EMBL/GenBank/DDBJ databases">
        <title>Whole genome sequence of Oryza granulata.</title>
        <authorList>
            <person name="Li W."/>
        </authorList>
    </citation>
    <scope>NUCLEOTIDE SEQUENCE [LARGE SCALE GENOMIC DNA]</scope>
    <source>
        <strain evidence="2">cv. Menghai</strain>
        <tissue evidence="1">Leaf</tissue>
    </source>
</reference>
<organism evidence="1 2">
    <name type="scientific">Oryza meyeriana var. granulata</name>
    <dbReference type="NCBI Taxonomy" id="110450"/>
    <lineage>
        <taxon>Eukaryota</taxon>
        <taxon>Viridiplantae</taxon>
        <taxon>Streptophyta</taxon>
        <taxon>Embryophyta</taxon>
        <taxon>Tracheophyta</taxon>
        <taxon>Spermatophyta</taxon>
        <taxon>Magnoliopsida</taxon>
        <taxon>Liliopsida</taxon>
        <taxon>Poales</taxon>
        <taxon>Poaceae</taxon>
        <taxon>BOP clade</taxon>
        <taxon>Oryzoideae</taxon>
        <taxon>Oryzeae</taxon>
        <taxon>Oryzinae</taxon>
        <taxon>Oryza</taxon>
        <taxon>Oryza meyeriana</taxon>
    </lineage>
</organism>
<protein>
    <submittedName>
        <fullName evidence="1">Uncharacterized protein</fullName>
    </submittedName>
</protein>
<evidence type="ECO:0000313" key="2">
    <source>
        <dbReference type="Proteomes" id="UP000479710"/>
    </source>
</evidence>
<dbReference type="Proteomes" id="UP000479710">
    <property type="component" value="Unassembled WGS sequence"/>
</dbReference>